<evidence type="ECO:0000256" key="3">
    <source>
        <dbReference type="ARBA" id="ARBA00022617"/>
    </source>
</evidence>
<keyword evidence="6 8" id="KW-0408">Iron</keyword>
<dbReference type="GO" id="GO:0020037">
    <property type="term" value="F:heme binding"/>
    <property type="evidence" value="ECO:0007669"/>
    <property type="project" value="InterPro"/>
</dbReference>
<evidence type="ECO:0000259" key="10">
    <source>
        <dbReference type="Pfam" id="PF24626"/>
    </source>
</evidence>
<sequence>MKGPSFKEGNKIYLARKNIKSKRPSEKLDYKQLGPFKIKRKISDTNYELSLPQSMQIHPIFHISLLEPASPRAKLDETTELEDEDKEEQEVEKILDYRGEGPQTDGLLCRPALQERKPPFLLFFTMDKKQTSPKLLQAEFPPAQEEQVPANPPSRKRHLDSDDDAEQQAKRARTTRPTSEPARLTRQNLARFNKMGKKKSSDPSDDSRSTKTKTTSTTSTGFADKARKNGILDPHGSRLAKNLEDIRQQQAKSRATASPPESVYNDYVDRVDRAGNESTIVVATSKRLLKEYPTNYPDAYNRAFTNLPKDAGFNNGLSAPQPDFIEGLEKEEYRPFPVDDYIPGAALYQDDPRSITLPQIAGEWKGPAGDMREARIQSAYDGAAMVHARNKALAYMGKEDPPGHASVTTFTTDGTNLNLFAHYAAPSEEDEGALEYHQSLVSTINLTGSYESFKEGRKHLRNAQDHARAQSYALKDQLKEHYKQQRGGGLHPVATGVPPLPVPGIESLNAYEDEGDYEVVEHQPVHQPTPPTSSKHRSGKTHAHHSHHSHSTPHSSKAPSSTHSSTHSSGGKRKALFSQSSHGSSAPVSKHRSYWKKDRETGQYYHVHSDGTVSWLDDEEDERATPRQLTAGQWRRDKWHRTCGQEDTGRLGGDGTWNGTCDAVSEASHRTQLPNRLGLLLENYLGAATEARCSHQSLPRQLSMTGVTGSLPLMITLATIPWTLGLLQNPLVRALLPKEKLEGVVRQQELAKKQAAERFGEDKVVRRDMLGSFVKHGLSHTNARDEIDAAIREGRVSSPIAEEEARRLPYLQAVMKEGLRLSSPVMGLLPKICDTEQTVCGVRIPPGTNVCWDAISIFRNQETFGADADVFRPERWLVEMENVEKKSMEFVQGLVFGTSGRFECLGKGIAMLELNKVFVELLRRFDFALVNPLTPLTSRDYSLSFQTDLWARITRQHVHS</sequence>
<name>B2ACG6_PODAN</name>
<keyword evidence="7" id="KW-0503">Monooxygenase</keyword>
<evidence type="ECO:0000256" key="8">
    <source>
        <dbReference type="PIRSR" id="PIRSR602403-1"/>
    </source>
</evidence>
<evidence type="ECO:0000256" key="1">
    <source>
        <dbReference type="ARBA" id="ARBA00001971"/>
    </source>
</evidence>
<keyword evidence="3 8" id="KW-0349">Heme</keyword>
<proteinExistence type="inferred from homology"/>
<organism evidence="11">
    <name type="scientific">Podospora anserina (strain S / ATCC MYA-4624 / DSM 980 / FGSC 10383)</name>
    <name type="common">Pleurage anserina</name>
    <dbReference type="NCBI Taxonomy" id="515849"/>
    <lineage>
        <taxon>Eukaryota</taxon>
        <taxon>Fungi</taxon>
        <taxon>Dikarya</taxon>
        <taxon>Ascomycota</taxon>
        <taxon>Pezizomycotina</taxon>
        <taxon>Sordariomycetes</taxon>
        <taxon>Sordariomycetidae</taxon>
        <taxon>Sordariales</taxon>
        <taxon>Podosporaceae</taxon>
        <taxon>Podospora</taxon>
        <taxon>Podospora anserina</taxon>
    </lineage>
</organism>
<reference evidence="11" key="2">
    <citation type="submission" date="2008-07" db="EMBL/GenBank/DDBJ databases">
        <authorList>
            <person name="Genoscope - CEA"/>
        </authorList>
    </citation>
    <scope>NUCLEOTIDE SEQUENCE</scope>
    <source>
        <strain evidence="11">S mat+</strain>
    </source>
</reference>
<dbReference type="RefSeq" id="XP_001903359.1">
    <property type="nucleotide sequence ID" value="XM_001903324.1"/>
</dbReference>
<dbReference type="InterPro" id="IPR001128">
    <property type="entry name" value="Cyt_P450"/>
</dbReference>
<evidence type="ECO:0000256" key="4">
    <source>
        <dbReference type="ARBA" id="ARBA00022723"/>
    </source>
</evidence>
<evidence type="ECO:0000256" key="5">
    <source>
        <dbReference type="ARBA" id="ARBA00023002"/>
    </source>
</evidence>
<feature type="region of interest" description="Disordered" evidence="9">
    <location>
        <begin position="481"/>
        <end position="507"/>
    </location>
</feature>
<dbReference type="GO" id="GO:0016705">
    <property type="term" value="F:oxidoreductase activity, acting on paired donors, with incorporation or reduction of molecular oxygen"/>
    <property type="evidence" value="ECO:0007669"/>
    <property type="project" value="InterPro"/>
</dbReference>
<dbReference type="AlphaFoldDB" id="B2ACG6"/>
<dbReference type="GO" id="GO:0004497">
    <property type="term" value="F:monooxygenase activity"/>
    <property type="evidence" value="ECO:0007669"/>
    <property type="project" value="UniProtKB-KW"/>
</dbReference>
<dbReference type="VEuPathDB" id="FungiDB:PODANS_3_950"/>
<evidence type="ECO:0000256" key="7">
    <source>
        <dbReference type="ARBA" id="ARBA00023033"/>
    </source>
</evidence>
<dbReference type="InterPro" id="IPR002403">
    <property type="entry name" value="Cyt_P450_E_grp-IV"/>
</dbReference>
<gene>
    <name evidence="11" type="ORF">PODANS_3_950</name>
</gene>
<comment type="similarity">
    <text evidence="2">Belongs to the cytochrome P450 family.</text>
</comment>
<dbReference type="Pfam" id="PF00067">
    <property type="entry name" value="p450"/>
    <property type="match status" value="1"/>
</dbReference>
<keyword evidence="5" id="KW-0560">Oxidoreductase</keyword>
<dbReference type="PANTHER" id="PTHR24305">
    <property type="entry name" value="CYTOCHROME P450"/>
    <property type="match status" value="1"/>
</dbReference>
<protein>
    <submittedName>
        <fullName evidence="11">Podospora anserina S mat+ genomic DNA chromosome 3, supercontig 1</fullName>
    </submittedName>
</protein>
<feature type="compositionally biased region" description="Basic and acidic residues" evidence="9">
    <location>
        <begin position="199"/>
        <end position="209"/>
    </location>
</feature>
<feature type="region of interest" description="Disordered" evidence="9">
    <location>
        <begin position="523"/>
        <end position="594"/>
    </location>
</feature>
<dbReference type="Pfam" id="PF24626">
    <property type="entry name" value="SH3_Tf2-1"/>
    <property type="match status" value="1"/>
</dbReference>
<dbReference type="InterPro" id="IPR036396">
    <property type="entry name" value="Cyt_P450_sf"/>
</dbReference>
<dbReference type="PRINTS" id="PR00465">
    <property type="entry name" value="EP450IV"/>
</dbReference>
<comment type="cofactor">
    <cofactor evidence="1 8">
        <name>heme</name>
        <dbReference type="ChEBI" id="CHEBI:30413"/>
    </cofactor>
</comment>
<dbReference type="SUPFAM" id="SSF48264">
    <property type="entry name" value="Cytochrome P450"/>
    <property type="match status" value="1"/>
</dbReference>
<dbReference type="Gene3D" id="1.10.630.10">
    <property type="entry name" value="Cytochrome P450"/>
    <property type="match status" value="1"/>
</dbReference>
<feature type="binding site" description="axial binding residue" evidence="8">
    <location>
        <position position="904"/>
    </location>
    <ligand>
        <name>heme</name>
        <dbReference type="ChEBI" id="CHEBI:30413"/>
    </ligand>
    <ligandPart>
        <name>Fe</name>
        <dbReference type="ChEBI" id="CHEBI:18248"/>
    </ligandPart>
</feature>
<feature type="region of interest" description="Disordered" evidence="9">
    <location>
        <begin position="140"/>
        <end position="238"/>
    </location>
</feature>
<evidence type="ECO:0000313" key="11">
    <source>
        <dbReference type="EMBL" id="CAP61131.1"/>
    </source>
</evidence>
<keyword evidence="4 8" id="KW-0479">Metal-binding</keyword>
<dbReference type="OrthoDB" id="5424149at2759"/>
<evidence type="ECO:0000256" key="6">
    <source>
        <dbReference type="ARBA" id="ARBA00023004"/>
    </source>
</evidence>
<feature type="compositionally biased region" description="Basic residues" evidence="9">
    <location>
        <begin position="534"/>
        <end position="551"/>
    </location>
</feature>
<dbReference type="InterPro" id="IPR050121">
    <property type="entry name" value="Cytochrome_P450_monoxygenase"/>
</dbReference>
<dbReference type="KEGG" id="pan:PODANSg371"/>
<dbReference type="HOGENOM" id="CLU_307782_0_0_1"/>
<evidence type="ECO:0000256" key="9">
    <source>
        <dbReference type="SAM" id="MobiDB-lite"/>
    </source>
</evidence>
<dbReference type="InterPro" id="IPR056924">
    <property type="entry name" value="SH3_Tf2-1"/>
</dbReference>
<dbReference type="GO" id="GO:0005506">
    <property type="term" value="F:iron ion binding"/>
    <property type="evidence" value="ECO:0007669"/>
    <property type="project" value="InterPro"/>
</dbReference>
<dbReference type="EMBL" id="CU633448">
    <property type="protein sequence ID" value="CAP61131.1"/>
    <property type="molecule type" value="Genomic_DNA"/>
</dbReference>
<dbReference type="GeneID" id="6187486"/>
<dbReference type="PANTHER" id="PTHR24305:SF77">
    <property type="entry name" value="CYTOCHROME P450 MONOOXYGENASE"/>
    <property type="match status" value="1"/>
</dbReference>
<feature type="compositionally biased region" description="Low complexity" evidence="9">
    <location>
        <begin position="552"/>
        <end position="569"/>
    </location>
</feature>
<feature type="compositionally biased region" description="Polar residues" evidence="9">
    <location>
        <begin position="577"/>
        <end position="587"/>
    </location>
</feature>
<evidence type="ECO:0000256" key="2">
    <source>
        <dbReference type="ARBA" id="ARBA00010617"/>
    </source>
</evidence>
<reference evidence="11" key="1">
    <citation type="journal article" date="2008" name="Genome Biol.">
        <title>The genome sequence of the model ascomycete fungus Podospora anserina.</title>
        <authorList>
            <person name="Espagne E."/>
            <person name="Lespinet O."/>
            <person name="Malagnac F."/>
            <person name="Da Silva C."/>
            <person name="Jaillon O."/>
            <person name="Porcel B.M."/>
            <person name="Couloux A."/>
            <person name="Aury J.-M."/>
            <person name="Segurens B."/>
            <person name="Poulain J."/>
            <person name="Anthouard V."/>
            <person name="Grossetete S."/>
            <person name="Khalili H."/>
            <person name="Coppin E."/>
            <person name="Dequard-Chablat M."/>
            <person name="Picard M."/>
            <person name="Contamine V."/>
            <person name="Arnaise S."/>
            <person name="Bourdais A."/>
            <person name="Berteaux-Lecellier V."/>
            <person name="Gautheret D."/>
            <person name="de Vries R.P."/>
            <person name="Battaglia E."/>
            <person name="Coutinho P.M."/>
            <person name="Danchin E.G.J."/>
            <person name="Henrissat B."/>
            <person name="El Khoury R."/>
            <person name="Sainsard-Chanet A."/>
            <person name="Boivin A."/>
            <person name="Pinan-Lucarre B."/>
            <person name="Sellem C.H."/>
            <person name="Debuchy R."/>
            <person name="Wincker P."/>
            <person name="Weissenbach J."/>
            <person name="Silar P."/>
        </authorList>
    </citation>
    <scope>NUCLEOTIDE SEQUENCE [LARGE SCALE GENOMIC DNA]</scope>
    <source>
        <strain evidence="11">S mat+</strain>
    </source>
</reference>
<accession>B2ACG6</accession>
<feature type="domain" description="Tf2-1-like SH3-like" evidence="10">
    <location>
        <begin position="9"/>
        <end position="68"/>
    </location>
</feature>